<dbReference type="InterPro" id="IPR007353">
    <property type="entry name" value="DUF421"/>
</dbReference>
<gene>
    <name evidence="10" type="ORF">LXT12_03425</name>
</gene>
<dbReference type="PANTHER" id="PTHR34582:SF6">
    <property type="entry name" value="UPF0702 TRANSMEMBRANE PROTEIN YCAP"/>
    <property type="match status" value="1"/>
</dbReference>
<evidence type="ECO:0000256" key="6">
    <source>
        <dbReference type="ARBA" id="ARBA00023136"/>
    </source>
</evidence>
<feature type="transmembrane region" description="Helical" evidence="8">
    <location>
        <begin position="20"/>
        <end position="39"/>
    </location>
</feature>
<feature type="region of interest" description="Disordered" evidence="7">
    <location>
        <begin position="161"/>
        <end position="181"/>
    </location>
</feature>
<proteinExistence type="inferred from homology"/>
<evidence type="ECO:0000256" key="2">
    <source>
        <dbReference type="ARBA" id="ARBA00006448"/>
    </source>
</evidence>
<evidence type="ECO:0000256" key="8">
    <source>
        <dbReference type="SAM" id="Phobius"/>
    </source>
</evidence>
<evidence type="ECO:0000313" key="11">
    <source>
        <dbReference type="Proteomes" id="UP001201463"/>
    </source>
</evidence>
<dbReference type="InterPro" id="IPR023090">
    <property type="entry name" value="UPF0702_alpha/beta_dom_sf"/>
</dbReference>
<evidence type="ECO:0000256" key="7">
    <source>
        <dbReference type="SAM" id="MobiDB-lite"/>
    </source>
</evidence>
<dbReference type="EMBL" id="JAJTWT010000001">
    <property type="protein sequence ID" value="MCE4536304.1"/>
    <property type="molecule type" value="Genomic_DNA"/>
</dbReference>
<keyword evidence="6 8" id="KW-0472">Membrane</keyword>
<sequence length="181" mass="20398">MTLWPDLGELMRFDVSPLELVLRGSLVYWFLFLLLRFVLRRDAGSIGIPDLLLLVIVADASQNAMAGGYQSVSEGCVLVATLVGWNWLLDWGSFRFKAVRKLVEPPPLVLVRRGRMIRRNMRREFVTVPELMASLRTHGIDKLADVKIARMEPDGAISVIREEHAEDGAGDEGDEERRAPI</sequence>
<protein>
    <submittedName>
        <fullName evidence="10">DUF421 domain-containing protein</fullName>
    </submittedName>
</protein>
<keyword evidence="5 8" id="KW-1133">Transmembrane helix</keyword>
<feature type="domain" description="YetF C-terminal" evidence="9">
    <location>
        <begin position="95"/>
        <end position="164"/>
    </location>
</feature>
<comment type="caution">
    <text evidence="10">The sequence shown here is derived from an EMBL/GenBank/DDBJ whole genome shotgun (WGS) entry which is preliminary data.</text>
</comment>
<keyword evidence="3" id="KW-1003">Cell membrane</keyword>
<comment type="similarity">
    <text evidence="2">Belongs to the UPF0702 family.</text>
</comment>
<dbReference type="Proteomes" id="UP001201463">
    <property type="component" value="Unassembled WGS sequence"/>
</dbReference>
<dbReference type="Pfam" id="PF04239">
    <property type="entry name" value="DUF421"/>
    <property type="match status" value="1"/>
</dbReference>
<evidence type="ECO:0000259" key="9">
    <source>
        <dbReference type="Pfam" id="PF04239"/>
    </source>
</evidence>
<comment type="subcellular location">
    <subcellularLocation>
        <location evidence="1">Cell membrane</location>
        <topology evidence="1">Multi-pass membrane protein</topology>
    </subcellularLocation>
</comment>
<dbReference type="RefSeq" id="WP_233389452.1">
    <property type="nucleotide sequence ID" value="NZ_JAJTWT010000001.1"/>
</dbReference>
<keyword evidence="11" id="KW-1185">Reference proteome</keyword>
<evidence type="ECO:0000256" key="5">
    <source>
        <dbReference type="ARBA" id="ARBA00022989"/>
    </source>
</evidence>
<accession>A0ABS8X723</accession>
<evidence type="ECO:0000256" key="4">
    <source>
        <dbReference type="ARBA" id="ARBA00022692"/>
    </source>
</evidence>
<reference evidence="10 11" key="1">
    <citation type="submission" date="2021-12" db="EMBL/GenBank/DDBJ databases">
        <title>Genome seq of p7.</title>
        <authorList>
            <person name="Seo T."/>
        </authorList>
    </citation>
    <scope>NUCLEOTIDE SEQUENCE [LARGE SCALE GENOMIC DNA]</scope>
    <source>
        <strain evidence="10 11">P7</strain>
    </source>
</reference>
<evidence type="ECO:0000256" key="1">
    <source>
        <dbReference type="ARBA" id="ARBA00004651"/>
    </source>
</evidence>
<dbReference type="PANTHER" id="PTHR34582">
    <property type="entry name" value="UPF0702 TRANSMEMBRANE PROTEIN YCAP"/>
    <property type="match status" value="1"/>
</dbReference>
<keyword evidence="4 8" id="KW-0812">Transmembrane</keyword>
<dbReference type="Gene3D" id="3.30.240.20">
    <property type="entry name" value="bsu07140 like domains"/>
    <property type="match status" value="1"/>
</dbReference>
<evidence type="ECO:0000313" key="10">
    <source>
        <dbReference type="EMBL" id="MCE4536304.1"/>
    </source>
</evidence>
<evidence type="ECO:0000256" key="3">
    <source>
        <dbReference type="ARBA" id="ARBA00022475"/>
    </source>
</evidence>
<organism evidence="10 11">
    <name type="scientific">Pelomonas caseinilytica</name>
    <dbReference type="NCBI Taxonomy" id="2906763"/>
    <lineage>
        <taxon>Bacteria</taxon>
        <taxon>Pseudomonadati</taxon>
        <taxon>Pseudomonadota</taxon>
        <taxon>Betaproteobacteria</taxon>
        <taxon>Burkholderiales</taxon>
        <taxon>Sphaerotilaceae</taxon>
        <taxon>Roseateles</taxon>
    </lineage>
</organism>
<name>A0ABS8X723_9BURK</name>